<keyword evidence="1" id="KW-1133">Transmembrane helix</keyword>
<dbReference type="STRING" id="1692.BMAGN_1434"/>
<evidence type="ECO:0000256" key="1">
    <source>
        <dbReference type="SAM" id="Phobius"/>
    </source>
</evidence>
<keyword evidence="1" id="KW-0472">Membrane</keyword>
<evidence type="ECO:0000313" key="2">
    <source>
        <dbReference type="EMBL" id="KFI66526.1"/>
    </source>
</evidence>
<keyword evidence="1" id="KW-0812">Transmembrane</keyword>
<name>A0A087B676_9BIFI</name>
<accession>A0A087B676</accession>
<evidence type="ECO:0000313" key="3">
    <source>
        <dbReference type="Proteomes" id="UP000029052"/>
    </source>
</evidence>
<protein>
    <submittedName>
        <fullName evidence="2">Uncharacterized protein</fullName>
    </submittedName>
</protein>
<feature type="transmembrane region" description="Helical" evidence="1">
    <location>
        <begin position="7"/>
        <end position="27"/>
    </location>
</feature>
<organism evidence="2 3">
    <name type="scientific">Bifidobacterium magnum</name>
    <dbReference type="NCBI Taxonomy" id="1692"/>
    <lineage>
        <taxon>Bacteria</taxon>
        <taxon>Bacillati</taxon>
        <taxon>Actinomycetota</taxon>
        <taxon>Actinomycetes</taxon>
        <taxon>Bifidobacteriales</taxon>
        <taxon>Bifidobacteriaceae</taxon>
        <taxon>Bifidobacterium</taxon>
    </lineage>
</organism>
<proteinExistence type="predicted"/>
<gene>
    <name evidence="2" type="ORF">BMAGN_1434</name>
</gene>
<reference evidence="2 3" key="1">
    <citation type="submission" date="2014-03" db="EMBL/GenBank/DDBJ databases">
        <title>Genomics of Bifidobacteria.</title>
        <authorList>
            <person name="Ventura M."/>
            <person name="Milani C."/>
            <person name="Lugli G.A."/>
        </authorList>
    </citation>
    <scope>NUCLEOTIDE SEQUENCE [LARGE SCALE GENOMIC DNA]</scope>
    <source>
        <strain evidence="2 3">LMG 11591</strain>
    </source>
</reference>
<dbReference type="AlphaFoldDB" id="A0A087B676"/>
<dbReference type="EMBL" id="JGZB01000013">
    <property type="protein sequence ID" value="KFI66526.1"/>
    <property type="molecule type" value="Genomic_DNA"/>
</dbReference>
<dbReference type="Proteomes" id="UP000029052">
    <property type="component" value="Unassembled WGS sequence"/>
</dbReference>
<keyword evidence="3" id="KW-1185">Reference proteome</keyword>
<comment type="caution">
    <text evidence="2">The sequence shown here is derived from an EMBL/GenBank/DDBJ whole genome shotgun (WGS) entry which is preliminary data.</text>
</comment>
<sequence>MRNQIVRLWSAIIVIIICAAVLPLASVPHCVYEDGSSSVGLCVWDAHTDGNGIGTGTYLYASGSEVARW</sequence>